<dbReference type="RefSeq" id="WP_091410646.1">
    <property type="nucleotide sequence ID" value="NZ_FOAB01000006.1"/>
</dbReference>
<organism evidence="2 3">
    <name type="scientific">Aquimarina amphilecti</name>
    <dbReference type="NCBI Taxonomy" id="1038014"/>
    <lineage>
        <taxon>Bacteria</taxon>
        <taxon>Pseudomonadati</taxon>
        <taxon>Bacteroidota</taxon>
        <taxon>Flavobacteriia</taxon>
        <taxon>Flavobacteriales</taxon>
        <taxon>Flavobacteriaceae</taxon>
        <taxon>Aquimarina</taxon>
    </lineage>
</organism>
<evidence type="ECO:0000313" key="3">
    <source>
        <dbReference type="Proteomes" id="UP000198521"/>
    </source>
</evidence>
<feature type="chain" id="PRO_5011587987" description="DUF4437 domain-containing protein" evidence="1">
    <location>
        <begin position="19"/>
        <end position="290"/>
    </location>
</feature>
<dbReference type="InterPro" id="IPR011051">
    <property type="entry name" value="RmlC_Cupin_sf"/>
</dbReference>
<dbReference type="InterPro" id="IPR028013">
    <property type="entry name" value="DUF4437"/>
</dbReference>
<reference evidence="2 3" key="1">
    <citation type="submission" date="2016-10" db="EMBL/GenBank/DDBJ databases">
        <authorList>
            <person name="de Groot N.N."/>
        </authorList>
    </citation>
    <scope>NUCLEOTIDE SEQUENCE [LARGE SCALE GENOMIC DNA]</scope>
    <source>
        <strain evidence="2 3">DSM 25232</strain>
    </source>
</reference>
<evidence type="ECO:0000256" key="1">
    <source>
        <dbReference type="SAM" id="SignalP"/>
    </source>
</evidence>
<evidence type="ECO:0008006" key="4">
    <source>
        <dbReference type="Google" id="ProtNLM"/>
    </source>
</evidence>
<dbReference type="AlphaFoldDB" id="A0A1H7TEL0"/>
<dbReference type="SUPFAM" id="SSF51182">
    <property type="entry name" value="RmlC-like cupins"/>
    <property type="match status" value="1"/>
</dbReference>
<keyword evidence="1" id="KW-0732">Signal</keyword>
<name>A0A1H7TEL0_AQUAM</name>
<dbReference type="Proteomes" id="UP000198521">
    <property type="component" value="Unassembled WGS sequence"/>
</dbReference>
<feature type="signal peptide" evidence="1">
    <location>
        <begin position="1"/>
        <end position="18"/>
    </location>
</feature>
<dbReference type="EMBL" id="FOAB01000006">
    <property type="protein sequence ID" value="SEL82975.1"/>
    <property type="molecule type" value="Genomic_DNA"/>
</dbReference>
<dbReference type="OrthoDB" id="291085at2"/>
<dbReference type="CDD" id="cd06989">
    <property type="entry name" value="cupin_DRT102"/>
    <property type="match status" value="1"/>
</dbReference>
<evidence type="ECO:0000313" key="2">
    <source>
        <dbReference type="EMBL" id="SEL82975.1"/>
    </source>
</evidence>
<dbReference type="STRING" id="1038014.SAMN04487910_3391"/>
<dbReference type="InterPro" id="IPR014710">
    <property type="entry name" value="RmlC-like_jellyroll"/>
</dbReference>
<dbReference type="Gene3D" id="2.60.120.10">
    <property type="entry name" value="Jelly Rolls"/>
    <property type="match status" value="1"/>
</dbReference>
<accession>A0A1H7TEL0</accession>
<keyword evidence="3" id="KW-1185">Reference proteome</keyword>
<dbReference type="PROSITE" id="PS51257">
    <property type="entry name" value="PROKAR_LIPOPROTEIN"/>
    <property type="match status" value="1"/>
</dbReference>
<dbReference type="Pfam" id="PF14499">
    <property type="entry name" value="DUF4437"/>
    <property type="match status" value="1"/>
</dbReference>
<proteinExistence type="predicted"/>
<protein>
    <recommendedName>
        <fullName evidence="4">DUF4437 domain-containing protein</fullName>
    </recommendedName>
</protein>
<gene>
    <name evidence="2" type="ORF">SAMN04487910_3391</name>
</gene>
<sequence length="290" mass="32285">MRKIITIFVILVVSTVISCCNSENQIEKTTSESIKEPTNKVLLSSQIRWEKLNPARGDQSPEAGTIWGDRNKEVPTGFLAKFIDGFSSPPHIHNVTYRAIVISGSIHNDDPKAENMWMKPGSFWTQPAGESHITSAKGTENIALVEIDKGPYLVKPIDKAFDNGERPINIDGSNIIWLDHYATNWITTNSDAEISFLWESKSIDQHKGLFIKLPNGFNGELKTNGTIVHTVIIKGLLNYTLPKTNEIKGLDSGSYFGSTDNAIHKVSNDTNNEVVLYMRTNGNIQIEETK</sequence>